<feature type="transmembrane region" description="Helical" evidence="7">
    <location>
        <begin position="209"/>
        <end position="226"/>
    </location>
</feature>
<dbReference type="Pfam" id="PF03773">
    <property type="entry name" value="ArsP_1"/>
    <property type="match status" value="1"/>
</dbReference>
<feature type="transmembrane region" description="Helical" evidence="7">
    <location>
        <begin position="179"/>
        <end position="197"/>
    </location>
</feature>
<reference evidence="8 9" key="1">
    <citation type="submission" date="2021-02" db="EMBL/GenBank/DDBJ databases">
        <title>Complete genome of Desulfoluna sp. strain ASN36.</title>
        <authorList>
            <person name="Takahashi A."/>
            <person name="Kojima H."/>
            <person name="Fukui M."/>
        </authorList>
    </citation>
    <scope>NUCLEOTIDE SEQUENCE [LARGE SCALE GENOMIC DNA]</scope>
    <source>
        <strain evidence="8 9">ASN36</strain>
    </source>
</reference>
<evidence type="ECO:0000256" key="7">
    <source>
        <dbReference type="SAM" id="Phobius"/>
    </source>
</evidence>
<evidence type="ECO:0000256" key="4">
    <source>
        <dbReference type="ARBA" id="ARBA00022692"/>
    </source>
</evidence>
<dbReference type="PANTHER" id="PTHR42775:SF2">
    <property type="entry name" value="PERMEASE"/>
    <property type="match status" value="1"/>
</dbReference>
<feature type="transmembrane region" description="Helical" evidence="7">
    <location>
        <begin position="246"/>
        <end position="267"/>
    </location>
</feature>
<feature type="transmembrane region" description="Helical" evidence="7">
    <location>
        <begin position="49"/>
        <end position="75"/>
    </location>
</feature>
<keyword evidence="5 7" id="KW-1133">Transmembrane helix</keyword>
<sequence>MNSLSKALGYFAFITAELTVLFLGISTIVALILMYIPHEKLRGWLNRKGILGNIIAATVGSLTPFCACSTIPMTLGMLNAGAPFGPVMSFVISSPLLNPIILAMVAAMMGLKASIIYFVVTFVASIIFGVILEKVGGEKYMRHVRLKNGGNGNEKEIPATFGDKLKASFLSAWSDFCGVLIYLLIGVGIGAAIYGYLPQEFVARLAGPENPFAIPVAAVIGIPLYIRAETAIPIGLALSQKGMSLGAVIALIIGGAGMAIPEMSMLASIFRKRLVAAIVVVIFSTAVIGGYVFNLMPA</sequence>
<name>A0ABN6F069_9BACT</name>
<dbReference type="PANTHER" id="PTHR42775">
    <property type="entry name" value="PERMEASE RV2963-RELATED"/>
    <property type="match status" value="1"/>
</dbReference>
<evidence type="ECO:0008006" key="10">
    <source>
        <dbReference type="Google" id="ProtNLM"/>
    </source>
</evidence>
<keyword evidence="4 7" id="KW-0812">Transmembrane</keyword>
<evidence type="ECO:0000256" key="6">
    <source>
        <dbReference type="ARBA" id="ARBA00023136"/>
    </source>
</evidence>
<dbReference type="InterPro" id="IPR005524">
    <property type="entry name" value="DUF318"/>
</dbReference>
<feature type="transmembrane region" description="Helical" evidence="7">
    <location>
        <begin position="87"/>
        <end position="108"/>
    </location>
</feature>
<dbReference type="Proteomes" id="UP001320148">
    <property type="component" value="Chromosome"/>
</dbReference>
<feature type="transmembrane region" description="Helical" evidence="7">
    <location>
        <begin position="274"/>
        <end position="293"/>
    </location>
</feature>
<evidence type="ECO:0000256" key="3">
    <source>
        <dbReference type="ARBA" id="ARBA00022475"/>
    </source>
</evidence>
<comment type="subcellular location">
    <subcellularLocation>
        <location evidence="1">Cell membrane</location>
        <topology evidence="1">Multi-pass membrane protein</topology>
    </subcellularLocation>
</comment>
<evidence type="ECO:0000256" key="1">
    <source>
        <dbReference type="ARBA" id="ARBA00004651"/>
    </source>
</evidence>
<organism evidence="8 9">
    <name type="scientific">Desulfoluna limicola</name>
    <dbReference type="NCBI Taxonomy" id="2810562"/>
    <lineage>
        <taxon>Bacteria</taxon>
        <taxon>Pseudomonadati</taxon>
        <taxon>Thermodesulfobacteriota</taxon>
        <taxon>Desulfobacteria</taxon>
        <taxon>Desulfobacterales</taxon>
        <taxon>Desulfolunaceae</taxon>
        <taxon>Desulfoluna</taxon>
    </lineage>
</organism>
<dbReference type="InterPro" id="IPR053166">
    <property type="entry name" value="UPF0718_permease"/>
</dbReference>
<protein>
    <recommendedName>
        <fullName evidence="10">Permease</fullName>
    </recommendedName>
</protein>
<evidence type="ECO:0000313" key="9">
    <source>
        <dbReference type="Proteomes" id="UP001320148"/>
    </source>
</evidence>
<gene>
    <name evidence="8" type="ORF">DSLASN_09710</name>
</gene>
<evidence type="ECO:0000313" key="8">
    <source>
        <dbReference type="EMBL" id="BCS95339.1"/>
    </source>
</evidence>
<dbReference type="RefSeq" id="WP_236891597.1">
    <property type="nucleotide sequence ID" value="NZ_AP024488.1"/>
</dbReference>
<keyword evidence="9" id="KW-1185">Reference proteome</keyword>
<evidence type="ECO:0000256" key="2">
    <source>
        <dbReference type="ARBA" id="ARBA00006386"/>
    </source>
</evidence>
<keyword evidence="6 7" id="KW-0472">Membrane</keyword>
<feature type="transmembrane region" description="Helical" evidence="7">
    <location>
        <begin position="115"/>
        <end position="132"/>
    </location>
</feature>
<keyword evidence="3" id="KW-1003">Cell membrane</keyword>
<dbReference type="EMBL" id="AP024488">
    <property type="protein sequence ID" value="BCS95339.1"/>
    <property type="molecule type" value="Genomic_DNA"/>
</dbReference>
<feature type="transmembrane region" description="Helical" evidence="7">
    <location>
        <begin position="12"/>
        <end position="37"/>
    </location>
</feature>
<evidence type="ECO:0000256" key="5">
    <source>
        <dbReference type="ARBA" id="ARBA00022989"/>
    </source>
</evidence>
<accession>A0ABN6F069</accession>
<proteinExistence type="inferred from homology"/>
<comment type="similarity">
    <text evidence="2">Belongs to the UPF0718 family.</text>
</comment>